<proteinExistence type="predicted"/>
<evidence type="ECO:0000313" key="1">
    <source>
        <dbReference type="EMBL" id="VDN14000.1"/>
    </source>
</evidence>
<accession>A0A3P7LKS5</accession>
<dbReference type="Proteomes" id="UP000281553">
    <property type="component" value="Unassembled WGS sequence"/>
</dbReference>
<name>A0A3P7LKS5_DIBLA</name>
<gene>
    <name evidence="1" type="ORF">DILT_LOCUS9831</name>
</gene>
<reference evidence="1 2" key="1">
    <citation type="submission" date="2018-11" db="EMBL/GenBank/DDBJ databases">
        <authorList>
            <consortium name="Pathogen Informatics"/>
        </authorList>
    </citation>
    <scope>NUCLEOTIDE SEQUENCE [LARGE SCALE GENOMIC DNA]</scope>
</reference>
<evidence type="ECO:0008006" key="3">
    <source>
        <dbReference type="Google" id="ProtNLM"/>
    </source>
</evidence>
<evidence type="ECO:0000313" key="2">
    <source>
        <dbReference type="Proteomes" id="UP000281553"/>
    </source>
</evidence>
<sequence>MFYLIFVFLYAYTLLAGLRPNYVSILEVIIVVELISFLVETVCELVPLLEGVRRSGSCTQTLNELTPFYKYDLILNALNFVTIVLALGRYVPFEAIKTLYVVSYVVVVIG</sequence>
<dbReference type="EMBL" id="UYRU01057973">
    <property type="protein sequence ID" value="VDN14000.1"/>
    <property type="molecule type" value="Genomic_DNA"/>
</dbReference>
<dbReference type="AlphaFoldDB" id="A0A3P7LKS5"/>
<keyword evidence="2" id="KW-1185">Reference proteome</keyword>
<protein>
    <recommendedName>
        <fullName evidence="3">Ion transport domain-containing protein</fullName>
    </recommendedName>
</protein>
<organism evidence="1 2">
    <name type="scientific">Dibothriocephalus latus</name>
    <name type="common">Fish tapeworm</name>
    <name type="synonym">Diphyllobothrium latum</name>
    <dbReference type="NCBI Taxonomy" id="60516"/>
    <lineage>
        <taxon>Eukaryota</taxon>
        <taxon>Metazoa</taxon>
        <taxon>Spiralia</taxon>
        <taxon>Lophotrochozoa</taxon>
        <taxon>Platyhelminthes</taxon>
        <taxon>Cestoda</taxon>
        <taxon>Eucestoda</taxon>
        <taxon>Diphyllobothriidea</taxon>
        <taxon>Diphyllobothriidae</taxon>
        <taxon>Dibothriocephalus</taxon>
    </lineage>
</organism>